<dbReference type="PANTHER" id="PTHR22926">
    <property type="entry name" value="PHOSPHO-N-ACETYLMURAMOYL-PENTAPEPTIDE-TRANSFERASE"/>
    <property type="match status" value="1"/>
</dbReference>
<evidence type="ECO:0000313" key="9">
    <source>
        <dbReference type="EMBL" id="PZX64608.1"/>
    </source>
</evidence>
<reference evidence="9 10" key="1">
    <citation type="submission" date="2018-06" db="EMBL/GenBank/DDBJ databases">
        <title>Genomic Encyclopedia of Archaeal and Bacterial Type Strains, Phase II (KMG-II): from individual species to whole genera.</title>
        <authorList>
            <person name="Goeker M."/>
        </authorList>
    </citation>
    <scope>NUCLEOTIDE SEQUENCE [LARGE SCALE GENOMIC DNA]</scope>
    <source>
        <strain evidence="9 10">DSM 23241</strain>
    </source>
</reference>
<feature type="transmembrane region" description="Helical" evidence="8">
    <location>
        <begin position="6"/>
        <end position="26"/>
    </location>
</feature>
<comment type="caution">
    <text evidence="9">The sequence shown here is derived from an EMBL/GenBank/DDBJ whole genome shotgun (WGS) entry which is preliminary data.</text>
</comment>
<evidence type="ECO:0000313" key="10">
    <source>
        <dbReference type="Proteomes" id="UP000249720"/>
    </source>
</evidence>
<evidence type="ECO:0000256" key="7">
    <source>
        <dbReference type="PIRSR" id="PIRSR600715-1"/>
    </source>
</evidence>
<keyword evidence="3 9" id="KW-0808">Transferase</keyword>
<dbReference type="GO" id="GO:0009103">
    <property type="term" value="P:lipopolysaccharide biosynthetic process"/>
    <property type="evidence" value="ECO:0007669"/>
    <property type="project" value="TreeGrafter"/>
</dbReference>
<feature type="binding site" evidence="7">
    <location>
        <position position="153"/>
    </location>
    <ligand>
        <name>Mg(2+)</name>
        <dbReference type="ChEBI" id="CHEBI:18420"/>
    </ligand>
</feature>
<dbReference type="GO" id="GO:0044038">
    <property type="term" value="P:cell wall macromolecule biosynthetic process"/>
    <property type="evidence" value="ECO:0007669"/>
    <property type="project" value="TreeGrafter"/>
</dbReference>
<evidence type="ECO:0000256" key="4">
    <source>
        <dbReference type="ARBA" id="ARBA00022692"/>
    </source>
</evidence>
<feature type="transmembrane region" description="Helical" evidence="8">
    <location>
        <begin position="296"/>
        <end position="315"/>
    </location>
</feature>
<dbReference type="CDD" id="cd06853">
    <property type="entry name" value="GT_WecA_like"/>
    <property type="match status" value="1"/>
</dbReference>
<dbReference type="GO" id="GO:0046872">
    <property type="term" value="F:metal ion binding"/>
    <property type="evidence" value="ECO:0007669"/>
    <property type="project" value="UniProtKB-KW"/>
</dbReference>
<feature type="transmembrane region" description="Helical" evidence="8">
    <location>
        <begin position="184"/>
        <end position="202"/>
    </location>
</feature>
<evidence type="ECO:0000256" key="6">
    <source>
        <dbReference type="ARBA" id="ARBA00023136"/>
    </source>
</evidence>
<keyword evidence="7" id="KW-0460">Magnesium</keyword>
<keyword evidence="7" id="KW-0479">Metal-binding</keyword>
<dbReference type="OrthoDB" id="9783652at2"/>
<dbReference type="PANTHER" id="PTHR22926:SF3">
    <property type="entry name" value="UNDECAPRENYL-PHOSPHATE ALPHA-N-ACETYLGLUCOSAMINYL 1-PHOSPHATE TRANSFERASE"/>
    <property type="match status" value="1"/>
</dbReference>
<keyword evidence="2" id="KW-1003">Cell membrane</keyword>
<dbReference type="PROSITE" id="PS01348">
    <property type="entry name" value="MRAY_2"/>
    <property type="match status" value="1"/>
</dbReference>
<dbReference type="GO" id="GO:0005886">
    <property type="term" value="C:plasma membrane"/>
    <property type="evidence" value="ECO:0007669"/>
    <property type="project" value="UniProtKB-SubCell"/>
</dbReference>
<dbReference type="GO" id="GO:0016780">
    <property type="term" value="F:phosphotransferase activity, for other substituted phosphate groups"/>
    <property type="evidence" value="ECO:0007669"/>
    <property type="project" value="InterPro"/>
</dbReference>
<feature type="transmembrane region" description="Helical" evidence="8">
    <location>
        <begin position="214"/>
        <end position="231"/>
    </location>
</feature>
<protein>
    <submittedName>
        <fullName evidence="9">UDP-N-acetylmuramyl pentapeptide phosphotransferase/UDP-N-acetylglucosamine-1-phosphate transferase</fullName>
    </submittedName>
</protein>
<dbReference type="AlphaFoldDB" id="A0A2W7RV84"/>
<proteinExistence type="predicted"/>
<evidence type="ECO:0000256" key="8">
    <source>
        <dbReference type="SAM" id="Phobius"/>
    </source>
</evidence>
<feature type="transmembrane region" description="Helical" evidence="8">
    <location>
        <begin position="321"/>
        <end position="339"/>
    </location>
</feature>
<organism evidence="9 10">
    <name type="scientific">Hydrotalea sandarakina</name>
    <dbReference type="NCBI Taxonomy" id="1004304"/>
    <lineage>
        <taxon>Bacteria</taxon>
        <taxon>Pseudomonadati</taxon>
        <taxon>Bacteroidota</taxon>
        <taxon>Chitinophagia</taxon>
        <taxon>Chitinophagales</taxon>
        <taxon>Chitinophagaceae</taxon>
        <taxon>Hydrotalea</taxon>
    </lineage>
</organism>
<evidence type="ECO:0000256" key="3">
    <source>
        <dbReference type="ARBA" id="ARBA00022679"/>
    </source>
</evidence>
<evidence type="ECO:0000256" key="2">
    <source>
        <dbReference type="ARBA" id="ARBA00022475"/>
    </source>
</evidence>
<accession>A0A2W7RV84</accession>
<evidence type="ECO:0000256" key="1">
    <source>
        <dbReference type="ARBA" id="ARBA00004651"/>
    </source>
</evidence>
<dbReference type="InterPro" id="IPR018480">
    <property type="entry name" value="PNAcMuramoyl-5peptid_Trfase_CS"/>
</dbReference>
<feature type="transmembrane region" description="Helical" evidence="8">
    <location>
        <begin position="74"/>
        <end position="90"/>
    </location>
</feature>
<keyword evidence="6 8" id="KW-0472">Membrane</keyword>
<sequence length="377" mass="41583">MEKIFIGGILAFVITLLAIPAIIQIAKMKKLYDVPDDRKVHASPIPSLGGVGIFAGFLIAFLLLSDVAPRGHSFPYYIAAFVVVFFFGVKDDILVITPLKKFLGQLAVAIILMYKSKLLIDDMHGFLNIGIIPPVFSYPLTMFTIIVVMNSFNLIDGVDGLAASIGLITCTIFSIFFYLNNDWLYALMGICMSGALVAFLRFNLSPAKIFMGDTGAMLLGLVNAILVIHFIKTAEGSHILPVFAAPAMGFGILLLPLLDTLRVFAIRIFHKRSPFSADRNHLHHLLLDRGYSHKKITICLSVSAILFIILSYFALPMGTTKVIMAQIFVFFTAILLLHLDKIRQQKNKQLLINEAEPNTYVTINTNNTTSVAAVAEK</sequence>
<comment type="subcellular location">
    <subcellularLocation>
        <location evidence="1">Cell membrane</location>
        <topology evidence="1">Multi-pass membrane protein</topology>
    </subcellularLocation>
</comment>
<keyword evidence="5 8" id="KW-1133">Transmembrane helix</keyword>
<dbReference type="GO" id="GO:0071555">
    <property type="term" value="P:cell wall organization"/>
    <property type="evidence" value="ECO:0007669"/>
    <property type="project" value="TreeGrafter"/>
</dbReference>
<dbReference type="InterPro" id="IPR000715">
    <property type="entry name" value="Glycosyl_transferase_4"/>
</dbReference>
<feature type="transmembrane region" description="Helical" evidence="8">
    <location>
        <begin position="243"/>
        <end position="265"/>
    </location>
</feature>
<comment type="cofactor">
    <cofactor evidence="7">
        <name>Mg(2+)</name>
        <dbReference type="ChEBI" id="CHEBI:18420"/>
    </cofactor>
</comment>
<keyword evidence="10" id="KW-1185">Reference proteome</keyword>
<dbReference type="EMBL" id="QKZV01000002">
    <property type="protein sequence ID" value="PZX64608.1"/>
    <property type="molecule type" value="Genomic_DNA"/>
</dbReference>
<feature type="transmembrane region" description="Helical" evidence="8">
    <location>
        <begin position="126"/>
        <end position="148"/>
    </location>
</feature>
<name>A0A2W7RV84_9BACT</name>
<feature type="binding site" evidence="7">
    <location>
        <position position="213"/>
    </location>
    <ligand>
        <name>Mg(2+)</name>
        <dbReference type="ChEBI" id="CHEBI:18420"/>
    </ligand>
</feature>
<keyword evidence="4 8" id="KW-0812">Transmembrane</keyword>
<feature type="transmembrane region" description="Helical" evidence="8">
    <location>
        <begin position="160"/>
        <end position="178"/>
    </location>
</feature>
<dbReference type="Proteomes" id="UP000249720">
    <property type="component" value="Unassembled WGS sequence"/>
</dbReference>
<evidence type="ECO:0000256" key="5">
    <source>
        <dbReference type="ARBA" id="ARBA00022989"/>
    </source>
</evidence>
<dbReference type="Pfam" id="PF00953">
    <property type="entry name" value="Glycos_transf_4"/>
    <property type="match status" value="1"/>
</dbReference>
<gene>
    <name evidence="9" type="ORF">LX80_00805</name>
</gene>
<feature type="transmembrane region" description="Helical" evidence="8">
    <location>
        <begin position="47"/>
        <end position="68"/>
    </location>
</feature>